<proteinExistence type="predicted"/>
<evidence type="ECO:0000313" key="2">
    <source>
        <dbReference type="Proteomes" id="UP000265566"/>
    </source>
</evidence>
<accession>A0A396ID81</accession>
<sequence>MASGTNYSGLNFWYFKRYHNDKGFCSCVGCESKVLNRKPEYR</sequence>
<comment type="caution">
    <text evidence="1">The sequence shown here is derived from an EMBL/GenBank/DDBJ whole genome shotgun (WGS) entry which is preliminary data.</text>
</comment>
<gene>
    <name evidence="1" type="ORF">MtrunA17_Chr4g0051221</name>
</gene>
<organism evidence="1 2">
    <name type="scientific">Medicago truncatula</name>
    <name type="common">Barrel medic</name>
    <name type="synonym">Medicago tribuloides</name>
    <dbReference type="NCBI Taxonomy" id="3880"/>
    <lineage>
        <taxon>Eukaryota</taxon>
        <taxon>Viridiplantae</taxon>
        <taxon>Streptophyta</taxon>
        <taxon>Embryophyta</taxon>
        <taxon>Tracheophyta</taxon>
        <taxon>Spermatophyta</taxon>
        <taxon>Magnoliopsida</taxon>
        <taxon>eudicotyledons</taxon>
        <taxon>Gunneridae</taxon>
        <taxon>Pentapetalae</taxon>
        <taxon>rosids</taxon>
        <taxon>fabids</taxon>
        <taxon>Fabales</taxon>
        <taxon>Fabaceae</taxon>
        <taxon>Papilionoideae</taxon>
        <taxon>50 kb inversion clade</taxon>
        <taxon>NPAAA clade</taxon>
        <taxon>Hologalegina</taxon>
        <taxon>IRL clade</taxon>
        <taxon>Trifolieae</taxon>
        <taxon>Medicago</taxon>
    </lineage>
</organism>
<dbReference type="Proteomes" id="UP000265566">
    <property type="component" value="Chromosome 4"/>
</dbReference>
<evidence type="ECO:0000313" key="1">
    <source>
        <dbReference type="EMBL" id="RHN62791.1"/>
    </source>
</evidence>
<dbReference type="Gramene" id="rna25400">
    <property type="protein sequence ID" value="RHN62791.1"/>
    <property type="gene ID" value="gene25400"/>
</dbReference>
<reference evidence="2" key="1">
    <citation type="journal article" date="2018" name="Nat. Plants">
        <title>Whole-genome landscape of Medicago truncatula symbiotic genes.</title>
        <authorList>
            <person name="Pecrix Y."/>
            <person name="Staton S.E."/>
            <person name="Sallet E."/>
            <person name="Lelandais-Briere C."/>
            <person name="Moreau S."/>
            <person name="Carrere S."/>
            <person name="Blein T."/>
            <person name="Jardinaud M.F."/>
            <person name="Latrasse D."/>
            <person name="Zouine M."/>
            <person name="Zahm M."/>
            <person name="Kreplak J."/>
            <person name="Mayjonade B."/>
            <person name="Satge C."/>
            <person name="Perez M."/>
            <person name="Cauet S."/>
            <person name="Marande W."/>
            <person name="Chantry-Darmon C."/>
            <person name="Lopez-Roques C."/>
            <person name="Bouchez O."/>
            <person name="Berard A."/>
            <person name="Debelle F."/>
            <person name="Munos S."/>
            <person name="Bendahmane A."/>
            <person name="Berges H."/>
            <person name="Niebel A."/>
            <person name="Buitink J."/>
            <person name="Frugier F."/>
            <person name="Benhamed M."/>
            <person name="Crespi M."/>
            <person name="Gouzy J."/>
            <person name="Gamas P."/>
        </authorList>
    </citation>
    <scope>NUCLEOTIDE SEQUENCE [LARGE SCALE GENOMIC DNA]</scope>
    <source>
        <strain evidence="2">cv. Jemalong A17</strain>
    </source>
</reference>
<dbReference type="EMBL" id="PSQE01000004">
    <property type="protein sequence ID" value="RHN62791.1"/>
    <property type="molecule type" value="Genomic_DNA"/>
</dbReference>
<name>A0A396ID81_MEDTR</name>
<dbReference type="AlphaFoldDB" id="A0A396ID81"/>
<protein>
    <submittedName>
        <fullName evidence="1">Uncharacterized protein</fullName>
    </submittedName>
</protein>